<dbReference type="PANTHER" id="PTHR23150:SF19">
    <property type="entry name" value="FORMYLGLYCINE-GENERATING ENZYME"/>
    <property type="match status" value="1"/>
</dbReference>
<dbReference type="Proteomes" id="UP000182737">
    <property type="component" value="Unassembled WGS sequence"/>
</dbReference>
<evidence type="ECO:0000256" key="1">
    <source>
        <dbReference type="SAM" id="SignalP"/>
    </source>
</evidence>
<dbReference type="OrthoDB" id="9812707at2"/>
<name>A0A1I3I006_9SPIR</name>
<proteinExistence type="predicted"/>
<dbReference type="EMBL" id="FORI01000001">
    <property type="protein sequence ID" value="SFI41358.1"/>
    <property type="molecule type" value="Genomic_DNA"/>
</dbReference>
<reference evidence="4" key="1">
    <citation type="submission" date="2016-10" db="EMBL/GenBank/DDBJ databases">
        <authorList>
            <person name="Varghese N."/>
            <person name="Submissions S."/>
        </authorList>
    </citation>
    <scope>NUCLEOTIDE SEQUENCE [LARGE SCALE GENOMIC DNA]</scope>
    <source>
        <strain evidence="4">XBD1002</strain>
    </source>
</reference>
<gene>
    <name evidence="3" type="ORF">SAMN04487775_101217</name>
</gene>
<organism evidence="3 4">
    <name type="scientific">Treponema bryantii</name>
    <dbReference type="NCBI Taxonomy" id="163"/>
    <lineage>
        <taxon>Bacteria</taxon>
        <taxon>Pseudomonadati</taxon>
        <taxon>Spirochaetota</taxon>
        <taxon>Spirochaetia</taxon>
        <taxon>Spirochaetales</taxon>
        <taxon>Treponemataceae</taxon>
        <taxon>Treponema</taxon>
    </lineage>
</organism>
<dbReference type="Pfam" id="PF03781">
    <property type="entry name" value="FGE-sulfatase"/>
    <property type="match status" value="1"/>
</dbReference>
<feature type="domain" description="Sulfatase-modifying factor enzyme-like" evidence="2">
    <location>
        <begin position="67"/>
        <end position="303"/>
    </location>
</feature>
<accession>A0A1I3I006</accession>
<evidence type="ECO:0000259" key="2">
    <source>
        <dbReference type="Pfam" id="PF03781"/>
    </source>
</evidence>
<evidence type="ECO:0000313" key="3">
    <source>
        <dbReference type="EMBL" id="SFI41358.1"/>
    </source>
</evidence>
<dbReference type="InterPro" id="IPR005532">
    <property type="entry name" value="SUMF_dom"/>
</dbReference>
<feature type="signal peptide" evidence="1">
    <location>
        <begin position="1"/>
        <end position="22"/>
    </location>
</feature>
<dbReference type="InterPro" id="IPR016187">
    <property type="entry name" value="CTDL_fold"/>
</dbReference>
<protein>
    <submittedName>
        <fullName evidence="3">Formylglycine-generating enzyme, required for sulfatase activity, contains SUMF1/FGE domain</fullName>
    </submittedName>
</protein>
<dbReference type="PANTHER" id="PTHR23150">
    <property type="entry name" value="SULFATASE MODIFYING FACTOR 1, 2"/>
    <property type="match status" value="1"/>
</dbReference>
<dbReference type="SUPFAM" id="SSF56436">
    <property type="entry name" value="C-type lectin-like"/>
    <property type="match status" value="1"/>
</dbReference>
<evidence type="ECO:0000313" key="4">
    <source>
        <dbReference type="Proteomes" id="UP000182737"/>
    </source>
</evidence>
<dbReference type="PROSITE" id="PS51257">
    <property type="entry name" value="PROKAR_LIPOPROTEIN"/>
    <property type="match status" value="1"/>
</dbReference>
<feature type="chain" id="PRO_5010274949" evidence="1">
    <location>
        <begin position="23"/>
        <end position="312"/>
    </location>
</feature>
<dbReference type="RefSeq" id="WP_074929832.1">
    <property type="nucleotide sequence ID" value="NZ_FORI01000001.1"/>
</dbReference>
<sequence>MKKLAILSISALLAALMVTGCASKPKATASTESKKRVIYVSRDGFSKNLIEVVVDPTAERDSAFSKASAEEPVDLMAFYIAQTETTYARWYEVYSWATGNGYKFANPGREGNTGKDGAAPTGSNLPVTMISWRDAIVWCNAASEKDGLTPVYKYNGAVLKEADTAKDGEGKAENAIIDPNADGYRLPTEAEWEFAARGGDPSSAAWANLYNVSADSPDAVAWYSGNSDGKMQDVMTKEANGFGMYDMNGNAWEWCYTAWSSSIQRRIIRGGSYRKAAEGVTVVSKDVAPVTRVYDDVGFRVVKFALSQRDAK</sequence>
<dbReference type="Gene3D" id="3.90.1580.10">
    <property type="entry name" value="paralog of FGE (formylglycine-generating enzyme)"/>
    <property type="match status" value="1"/>
</dbReference>
<dbReference type="GO" id="GO:0120147">
    <property type="term" value="F:formylglycine-generating oxidase activity"/>
    <property type="evidence" value="ECO:0007669"/>
    <property type="project" value="TreeGrafter"/>
</dbReference>
<dbReference type="InterPro" id="IPR042095">
    <property type="entry name" value="SUMF_sf"/>
</dbReference>
<dbReference type="AlphaFoldDB" id="A0A1I3I006"/>
<keyword evidence="1" id="KW-0732">Signal</keyword>
<dbReference type="InterPro" id="IPR051043">
    <property type="entry name" value="Sulfatase_Mod_Factor_Kinase"/>
</dbReference>
<keyword evidence="4" id="KW-1185">Reference proteome</keyword>